<dbReference type="InterPro" id="IPR036412">
    <property type="entry name" value="HAD-like_sf"/>
</dbReference>
<sequence length="272" mass="29990">MHTLILHSKNLDIATKMVDSLGVAFESKATHFRFQTKQKIDVVPLRAEFGVDINYLPDFDFSHTALFISDMDSTLINIECIDEIADFAHLKPQVAEITERAMQGELDFNASLIERVSLLKGLNVSVLNQVYTERLQVNEGGEYLVQFLKKQGVKTAVVSGGFTYFTHRLAQDIGLDYDRANVLAIENNQLTGKVEGDIINATAKAEFVAELCEQYQVSPSQVIVAGDGANDLEMMAVAGLSVAYHAKPTVIKYADIVINAGGLDKIVDLFDE</sequence>
<dbReference type="EC" id="3.1.3.3" evidence="4"/>
<dbReference type="CDD" id="cd07500">
    <property type="entry name" value="HAD_PSP"/>
    <property type="match status" value="1"/>
</dbReference>
<dbReference type="InterPro" id="IPR023214">
    <property type="entry name" value="HAD_sf"/>
</dbReference>
<accession>A0AAU6PEZ9</accession>
<keyword evidence="7" id="KW-0479">Metal-binding</keyword>
<proteinExistence type="inferred from homology"/>
<dbReference type="NCBIfam" id="TIGR01488">
    <property type="entry name" value="HAD-SF-IB"/>
    <property type="match status" value="1"/>
</dbReference>
<comment type="similarity">
    <text evidence="3">Belongs to the HAD-like hydrolase superfamily. SerB family.</text>
</comment>
<dbReference type="SFLD" id="SFLDS00003">
    <property type="entry name" value="Haloacid_Dehalogenase"/>
    <property type="match status" value="1"/>
</dbReference>
<organism evidence="15">
    <name type="scientific">Catillopecten margaritatus gill symbiont</name>
    <dbReference type="NCBI Taxonomy" id="3083288"/>
    <lineage>
        <taxon>Bacteria</taxon>
        <taxon>Pseudomonadati</taxon>
        <taxon>Pseudomonadota</taxon>
        <taxon>Gammaproteobacteria</taxon>
        <taxon>sulfur-oxidizing symbionts</taxon>
    </lineage>
</organism>
<keyword evidence="6" id="KW-0028">Amino-acid biosynthesis</keyword>
<evidence type="ECO:0000256" key="8">
    <source>
        <dbReference type="ARBA" id="ARBA00022801"/>
    </source>
</evidence>
<dbReference type="Gene3D" id="3.40.50.1000">
    <property type="entry name" value="HAD superfamily/HAD-like"/>
    <property type="match status" value="1"/>
</dbReference>
<keyword evidence="10" id="KW-0718">Serine biosynthesis</keyword>
<dbReference type="PANTHER" id="PTHR43344:SF2">
    <property type="entry name" value="PHOSPHOSERINE PHOSPHATASE"/>
    <property type="match status" value="1"/>
</dbReference>
<dbReference type="SFLD" id="SFLDG01136">
    <property type="entry name" value="C1.6:_Phosphoserine_Phosphatas"/>
    <property type="match status" value="1"/>
</dbReference>
<evidence type="ECO:0000256" key="13">
    <source>
        <dbReference type="ARBA" id="ARBA00048523"/>
    </source>
</evidence>
<evidence type="ECO:0000256" key="14">
    <source>
        <dbReference type="PIRSR" id="PIRSR604469-1"/>
    </source>
</evidence>
<reference evidence="15" key="1">
    <citation type="submission" date="2023-10" db="EMBL/GenBank/DDBJ databases">
        <title>The first scallop-associated chemosynthetic bacterial symbiont.</title>
        <authorList>
            <person name="Lin Y.-T."/>
            <person name="Sun J."/>
            <person name="Ip J.C.-H."/>
            <person name="He X."/>
            <person name="Gao Z.-M."/>
            <person name="Perez M."/>
            <person name="Xu T."/>
            <person name="Qian P.-Y."/>
            <person name="Qiu J.-W."/>
        </authorList>
    </citation>
    <scope>NUCLEOTIDE SEQUENCE</scope>
    <source>
        <strain evidence="15">Gill1</strain>
    </source>
</reference>
<dbReference type="InterPro" id="IPR050582">
    <property type="entry name" value="HAD-like_SerB"/>
</dbReference>
<dbReference type="NCBIfam" id="TIGR00338">
    <property type="entry name" value="serB"/>
    <property type="match status" value="1"/>
</dbReference>
<comment type="pathway">
    <text evidence="2">Amino-acid biosynthesis; L-serine biosynthesis; L-serine from 3-phospho-D-glycerate: step 3/3.</text>
</comment>
<evidence type="ECO:0000256" key="12">
    <source>
        <dbReference type="ARBA" id="ARBA00048138"/>
    </source>
</evidence>
<evidence type="ECO:0000256" key="1">
    <source>
        <dbReference type="ARBA" id="ARBA00001946"/>
    </source>
</evidence>
<feature type="active site" description="Nucleophile" evidence="14">
    <location>
        <position position="70"/>
    </location>
</feature>
<protein>
    <recommendedName>
        <fullName evidence="5">Phosphoserine phosphatase</fullName>
        <ecNumber evidence="4">3.1.3.3</ecNumber>
    </recommendedName>
    <alternativeName>
        <fullName evidence="11">O-phosphoserine phosphohydrolase</fullName>
    </alternativeName>
</protein>
<evidence type="ECO:0000256" key="5">
    <source>
        <dbReference type="ARBA" id="ARBA00015196"/>
    </source>
</evidence>
<evidence type="ECO:0000256" key="7">
    <source>
        <dbReference type="ARBA" id="ARBA00022723"/>
    </source>
</evidence>
<keyword evidence="9" id="KW-0460">Magnesium</keyword>
<dbReference type="AlphaFoldDB" id="A0AAU6PEZ9"/>
<comment type="cofactor">
    <cofactor evidence="1">
        <name>Mg(2+)</name>
        <dbReference type="ChEBI" id="CHEBI:18420"/>
    </cofactor>
</comment>
<dbReference type="SUPFAM" id="SSF56784">
    <property type="entry name" value="HAD-like"/>
    <property type="match status" value="1"/>
</dbReference>
<dbReference type="GO" id="GO:0000287">
    <property type="term" value="F:magnesium ion binding"/>
    <property type="evidence" value="ECO:0007669"/>
    <property type="project" value="TreeGrafter"/>
</dbReference>
<evidence type="ECO:0000313" key="15">
    <source>
        <dbReference type="EMBL" id="WXT99555.1"/>
    </source>
</evidence>
<evidence type="ECO:0000256" key="2">
    <source>
        <dbReference type="ARBA" id="ARBA00005135"/>
    </source>
</evidence>
<dbReference type="SFLD" id="SFLDG01137">
    <property type="entry name" value="C1.6.1:_Phosphoserine_Phosphat"/>
    <property type="match status" value="1"/>
</dbReference>
<feature type="active site" description="Proton donor" evidence="14">
    <location>
        <position position="72"/>
    </location>
</feature>
<evidence type="ECO:0000256" key="11">
    <source>
        <dbReference type="ARBA" id="ARBA00031693"/>
    </source>
</evidence>
<comment type="catalytic activity">
    <reaction evidence="13">
        <text>O-phospho-D-serine + H2O = D-serine + phosphate</text>
        <dbReference type="Rhea" id="RHEA:24873"/>
        <dbReference type="ChEBI" id="CHEBI:15377"/>
        <dbReference type="ChEBI" id="CHEBI:35247"/>
        <dbReference type="ChEBI" id="CHEBI:43474"/>
        <dbReference type="ChEBI" id="CHEBI:58680"/>
        <dbReference type="EC" id="3.1.3.3"/>
    </reaction>
</comment>
<comment type="catalytic activity">
    <reaction evidence="12">
        <text>O-phospho-L-serine + H2O = L-serine + phosphate</text>
        <dbReference type="Rhea" id="RHEA:21208"/>
        <dbReference type="ChEBI" id="CHEBI:15377"/>
        <dbReference type="ChEBI" id="CHEBI:33384"/>
        <dbReference type="ChEBI" id="CHEBI:43474"/>
        <dbReference type="ChEBI" id="CHEBI:57524"/>
        <dbReference type="EC" id="3.1.3.3"/>
    </reaction>
</comment>
<dbReference type="InterPro" id="IPR004469">
    <property type="entry name" value="PSP"/>
</dbReference>
<gene>
    <name evidence="15" type="ORF">Ctma_0255</name>
</gene>
<evidence type="ECO:0000256" key="10">
    <source>
        <dbReference type="ARBA" id="ARBA00023299"/>
    </source>
</evidence>
<dbReference type="PANTHER" id="PTHR43344">
    <property type="entry name" value="PHOSPHOSERINE PHOSPHATASE"/>
    <property type="match status" value="1"/>
</dbReference>
<dbReference type="GO" id="GO:0006564">
    <property type="term" value="P:L-serine biosynthetic process"/>
    <property type="evidence" value="ECO:0007669"/>
    <property type="project" value="UniProtKB-KW"/>
</dbReference>
<dbReference type="SFLD" id="SFLDF00029">
    <property type="entry name" value="phosphoserine_phosphatase"/>
    <property type="match status" value="1"/>
</dbReference>
<keyword evidence="8" id="KW-0378">Hydrolase</keyword>
<evidence type="ECO:0000256" key="6">
    <source>
        <dbReference type="ARBA" id="ARBA00022605"/>
    </source>
</evidence>
<dbReference type="EMBL" id="CP138327">
    <property type="protein sequence ID" value="WXT99555.1"/>
    <property type="molecule type" value="Genomic_DNA"/>
</dbReference>
<dbReference type="GO" id="GO:0005737">
    <property type="term" value="C:cytoplasm"/>
    <property type="evidence" value="ECO:0007669"/>
    <property type="project" value="TreeGrafter"/>
</dbReference>
<dbReference type="GO" id="GO:0036424">
    <property type="term" value="F:L-phosphoserine phosphatase activity"/>
    <property type="evidence" value="ECO:0007669"/>
    <property type="project" value="InterPro"/>
</dbReference>
<evidence type="ECO:0000256" key="9">
    <source>
        <dbReference type="ARBA" id="ARBA00022842"/>
    </source>
</evidence>
<name>A0AAU6PEZ9_9GAMM</name>
<evidence type="ECO:0000256" key="4">
    <source>
        <dbReference type="ARBA" id="ARBA00012640"/>
    </source>
</evidence>
<evidence type="ECO:0000256" key="3">
    <source>
        <dbReference type="ARBA" id="ARBA00009184"/>
    </source>
</evidence>
<dbReference type="Pfam" id="PF00702">
    <property type="entry name" value="Hydrolase"/>
    <property type="match status" value="1"/>
</dbReference>